<keyword evidence="10" id="KW-0496">Mitochondrion</keyword>
<feature type="domain" description="Thioesterase" evidence="19">
    <location>
        <begin position="108"/>
        <end position="178"/>
    </location>
</feature>
<evidence type="ECO:0000259" key="19">
    <source>
        <dbReference type="Pfam" id="PF03061"/>
    </source>
</evidence>
<dbReference type="EMBL" id="HBIR01029918">
    <property type="protein sequence ID" value="CAE0558755.1"/>
    <property type="molecule type" value="Transcribed_RNA"/>
</dbReference>
<dbReference type="FunFam" id="3.10.129.10:FF:000021">
    <property type="entry name" value="Acyl-coenzyme A thioesterase 13"/>
    <property type="match status" value="1"/>
</dbReference>
<evidence type="ECO:0000256" key="11">
    <source>
        <dbReference type="ARBA" id="ARBA00023212"/>
    </source>
</evidence>
<evidence type="ECO:0000256" key="13">
    <source>
        <dbReference type="ARBA" id="ARBA00052976"/>
    </source>
</evidence>
<evidence type="ECO:0000256" key="14">
    <source>
        <dbReference type="ARBA" id="ARBA00058205"/>
    </source>
</evidence>
<dbReference type="InterPro" id="IPR006683">
    <property type="entry name" value="Thioestr_dom"/>
</dbReference>
<keyword evidence="8" id="KW-0007">Acetylation</keyword>
<keyword evidence="11" id="KW-0206">Cytoskeleton</keyword>
<dbReference type="GO" id="GO:0006629">
    <property type="term" value="P:lipid metabolic process"/>
    <property type="evidence" value="ECO:0007669"/>
    <property type="project" value="UniProtKB-KW"/>
</dbReference>
<dbReference type="InterPro" id="IPR039298">
    <property type="entry name" value="ACOT13"/>
</dbReference>
<evidence type="ECO:0000256" key="12">
    <source>
        <dbReference type="ARBA" id="ARBA00023242"/>
    </source>
</evidence>
<dbReference type="NCBIfam" id="TIGR00369">
    <property type="entry name" value="unchar_dom_1"/>
    <property type="match status" value="1"/>
</dbReference>
<dbReference type="AlphaFoldDB" id="A0A7S3WHX7"/>
<evidence type="ECO:0000256" key="8">
    <source>
        <dbReference type="ARBA" id="ARBA00022990"/>
    </source>
</evidence>
<evidence type="ECO:0000256" key="10">
    <source>
        <dbReference type="ARBA" id="ARBA00023128"/>
    </source>
</evidence>
<evidence type="ECO:0000256" key="5">
    <source>
        <dbReference type="ARBA" id="ARBA00008324"/>
    </source>
</evidence>
<comment type="subcellular location">
    <subcellularLocation>
        <location evidence="3">Cytoplasm</location>
        <location evidence="3">Cytoskeleton</location>
        <location evidence="3">Spindle</location>
    </subcellularLocation>
    <subcellularLocation>
        <location evidence="4">Cytoplasm</location>
        <location evidence="4">Cytosol</location>
    </subcellularLocation>
    <subcellularLocation>
        <location evidence="2">Mitochondrion</location>
    </subcellularLocation>
    <subcellularLocation>
        <location evidence="1">Nucleus</location>
    </subcellularLocation>
</comment>
<evidence type="ECO:0000256" key="6">
    <source>
        <dbReference type="ARBA" id="ARBA00022490"/>
    </source>
</evidence>
<keyword evidence="6" id="KW-0963">Cytoplasm</keyword>
<evidence type="ECO:0000256" key="1">
    <source>
        <dbReference type="ARBA" id="ARBA00004123"/>
    </source>
</evidence>
<dbReference type="GO" id="GO:0005829">
    <property type="term" value="C:cytosol"/>
    <property type="evidence" value="ECO:0007669"/>
    <property type="project" value="UniProtKB-SubCell"/>
</dbReference>
<dbReference type="GO" id="GO:0047617">
    <property type="term" value="F:fatty acyl-CoA hydrolase activity"/>
    <property type="evidence" value="ECO:0007669"/>
    <property type="project" value="InterPro"/>
</dbReference>
<comment type="function">
    <text evidence="14">Catalyzes the hydrolysis of acyl-CoAs into free fatty acids and coenzyme A (CoASH), regulating their respective intracellular levels. Has acyl-CoA thioesterase activity towards medium (C12) and long-chain (C18) fatty acyl-CoA substrates. Can also hydrolyze 3-hydroxyphenylacetyl-CoA and 3,4-dihydroxyphenylacetyl-CoA (in vitro). May play a role in controlling adaptive thermogenesis.</text>
</comment>
<evidence type="ECO:0000256" key="18">
    <source>
        <dbReference type="ARBA" id="ARBA00083956"/>
    </source>
</evidence>
<evidence type="ECO:0000256" key="3">
    <source>
        <dbReference type="ARBA" id="ARBA00004186"/>
    </source>
</evidence>
<protein>
    <recommendedName>
        <fullName evidence="16">Acyl-coenzyme A thioesterase 13</fullName>
    </recommendedName>
    <alternativeName>
        <fullName evidence="17">Hotdog-fold thioesterase superfamily member 2</fullName>
    </alternativeName>
    <alternativeName>
        <fullName evidence="18">Thioesterase superfamily member 2</fullName>
    </alternativeName>
</protein>
<keyword evidence="9" id="KW-0443">Lipid metabolism</keyword>
<evidence type="ECO:0000256" key="16">
    <source>
        <dbReference type="ARBA" id="ARBA00067273"/>
    </source>
</evidence>
<name>A0A7S3WHX7_EMIHU</name>
<dbReference type="GO" id="GO:0005634">
    <property type="term" value="C:nucleus"/>
    <property type="evidence" value="ECO:0007669"/>
    <property type="project" value="UniProtKB-SubCell"/>
</dbReference>
<accession>A0A7S3WHX7</accession>
<evidence type="ECO:0000256" key="2">
    <source>
        <dbReference type="ARBA" id="ARBA00004173"/>
    </source>
</evidence>
<organism evidence="20">
    <name type="scientific">Emiliania huxleyi</name>
    <name type="common">Coccolithophore</name>
    <name type="synonym">Pontosphaera huxleyi</name>
    <dbReference type="NCBI Taxonomy" id="2903"/>
    <lineage>
        <taxon>Eukaryota</taxon>
        <taxon>Haptista</taxon>
        <taxon>Haptophyta</taxon>
        <taxon>Prymnesiophyceae</taxon>
        <taxon>Isochrysidales</taxon>
        <taxon>Noelaerhabdaceae</taxon>
        <taxon>Emiliania</taxon>
    </lineage>
</organism>
<proteinExistence type="inferred from homology"/>
<comment type="similarity">
    <text evidence="5">Belongs to the thioesterase PaaI family.</text>
</comment>
<keyword evidence="12" id="KW-0539">Nucleus</keyword>
<sequence length="203" mass="21304">MSHVRRRVSCSICARTASSALAPKRQSLLTSRGVHLRSASFSRGLHANSFIARALEANDPRVLLGPFRAAAGGYDACLSHAGMEVTAIGPEGVACSLVVSRALTNNYSTLHGGAIATIVDVVGTLAILGRDPLRPGISVEMNQSFCSAAAEGDRLEIHGSVLRLGKTLAFTEVTIRTGAAAKLVATGRHTKMFTAARARDPRL</sequence>
<evidence type="ECO:0000256" key="9">
    <source>
        <dbReference type="ARBA" id="ARBA00023098"/>
    </source>
</evidence>
<evidence type="ECO:0000256" key="4">
    <source>
        <dbReference type="ARBA" id="ARBA00004514"/>
    </source>
</evidence>
<dbReference type="Pfam" id="PF03061">
    <property type="entry name" value="4HBT"/>
    <property type="match status" value="1"/>
</dbReference>
<keyword evidence="7" id="KW-0378">Hydrolase</keyword>
<comment type="catalytic activity">
    <reaction evidence="13">
        <text>a fatty acyl-CoA + H2O = a fatty acid + CoA + H(+)</text>
        <dbReference type="Rhea" id="RHEA:16781"/>
        <dbReference type="ChEBI" id="CHEBI:15377"/>
        <dbReference type="ChEBI" id="CHEBI:15378"/>
        <dbReference type="ChEBI" id="CHEBI:28868"/>
        <dbReference type="ChEBI" id="CHEBI:57287"/>
        <dbReference type="ChEBI" id="CHEBI:77636"/>
    </reaction>
    <physiologicalReaction direction="left-to-right" evidence="13">
        <dbReference type="Rhea" id="RHEA:16782"/>
    </physiologicalReaction>
</comment>
<evidence type="ECO:0000313" key="20">
    <source>
        <dbReference type="EMBL" id="CAE0558755.1"/>
    </source>
</evidence>
<evidence type="ECO:0000256" key="15">
    <source>
        <dbReference type="ARBA" id="ARBA00064709"/>
    </source>
</evidence>
<evidence type="ECO:0000256" key="17">
    <source>
        <dbReference type="ARBA" id="ARBA00081533"/>
    </source>
</evidence>
<evidence type="ECO:0000256" key="7">
    <source>
        <dbReference type="ARBA" id="ARBA00022801"/>
    </source>
</evidence>
<dbReference type="GO" id="GO:0005819">
    <property type="term" value="C:spindle"/>
    <property type="evidence" value="ECO:0007669"/>
    <property type="project" value="UniProtKB-SubCell"/>
</dbReference>
<dbReference type="InterPro" id="IPR003736">
    <property type="entry name" value="PAAI_dom"/>
</dbReference>
<dbReference type="SUPFAM" id="SSF54637">
    <property type="entry name" value="Thioesterase/thiol ester dehydrase-isomerase"/>
    <property type="match status" value="1"/>
</dbReference>
<dbReference type="PANTHER" id="PTHR21660:SF1">
    <property type="entry name" value="ACYL-COENZYME A THIOESTERASE 13"/>
    <property type="match status" value="1"/>
</dbReference>
<dbReference type="InterPro" id="IPR029069">
    <property type="entry name" value="HotDog_dom_sf"/>
</dbReference>
<reference evidence="20" key="1">
    <citation type="submission" date="2021-01" db="EMBL/GenBank/DDBJ databases">
        <authorList>
            <person name="Corre E."/>
            <person name="Pelletier E."/>
            <person name="Niang G."/>
            <person name="Scheremetjew M."/>
            <person name="Finn R."/>
            <person name="Kale V."/>
            <person name="Holt S."/>
            <person name="Cochrane G."/>
            <person name="Meng A."/>
            <person name="Brown T."/>
            <person name="Cohen L."/>
        </authorList>
    </citation>
    <scope>NUCLEOTIDE SEQUENCE</scope>
    <source>
        <strain evidence="20">379</strain>
    </source>
</reference>
<gene>
    <name evidence="20" type="ORF">EHUX00137_LOCUS23155</name>
</gene>
<dbReference type="Gene3D" id="3.10.129.10">
    <property type="entry name" value="Hotdog Thioesterase"/>
    <property type="match status" value="1"/>
</dbReference>
<dbReference type="CDD" id="cd03443">
    <property type="entry name" value="PaaI_thioesterase"/>
    <property type="match status" value="1"/>
</dbReference>
<dbReference type="GO" id="GO:0005739">
    <property type="term" value="C:mitochondrion"/>
    <property type="evidence" value="ECO:0007669"/>
    <property type="project" value="UniProtKB-SubCell"/>
</dbReference>
<comment type="subunit">
    <text evidence="15">Homotetramer. Interacts with PCTP.</text>
</comment>
<dbReference type="PANTHER" id="PTHR21660">
    <property type="entry name" value="THIOESTERASE SUPERFAMILY MEMBER-RELATED"/>
    <property type="match status" value="1"/>
</dbReference>